<dbReference type="RefSeq" id="WP_116773902.1">
    <property type="nucleotide sequence ID" value="NZ_QDKG01000001.1"/>
</dbReference>
<evidence type="ECO:0000313" key="1">
    <source>
        <dbReference type="EMBL" id="PVH26056.1"/>
    </source>
</evidence>
<keyword evidence="2" id="KW-1185">Reference proteome</keyword>
<organism evidence="1 2">
    <name type="scientific">Sphingobacterium corticibacter</name>
    <dbReference type="NCBI Taxonomy" id="2171749"/>
    <lineage>
        <taxon>Bacteria</taxon>
        <taxon>Pseudomonadati</taxon>
        <taxon>Bacteroidota</taxon>
        <taxon>Sphingobacteriia</taxon>
        <taxon>Sphingobacteriales</taxon>
        <taxon>Sphingobacteriaceae</taxon>
        <taxon>Sphingobacterium</taxon>
    </lineage>
</organism>
<dbReference type="PROSITE" id="PS51257">
    <property type="entry name" value="PROKAR_LIPOPROTEIN"/>
    <property type="match status" value="1"/>
</dbReference>
<reference evidence="1 2" key="1">
    <citation type="submission" date="2018-04" db="EMBL/GenBank/DDBJ databases">
        <title>Sphingobacterium cortibacter sp. nov.</title>
        <authorList>
            <person name="Li Y."/>
        </authorList>
    </citation>
    <scope>NUCLEOTIDE SEQUENCE [LARGE SCALE GENOMIC DNA]</scope>
    <source>
        <strain evidence="1 2">2c-3</strain>
    </source>
</reference>
<gene>
    <name evidence="1" type="ORF">DC487_00060</name>
</gene>
<evidence type="ECO:0000313" key="2">
    <source>
        <dbReference type="Proteomes" id="UP000245627"/>
    </source>
</evidence>
<name>A0A2T8HKT4_9SPHI</name>
<dbReference type="Proteomes" id="UP000245627">
    <property type="component" value="Unassembled WGS sequence"/>
</dbReference>
<dbReference type="AlphaFoldDB" id="A0A2T8HKT4"/>
<proteinExistence type="predicted"/>
<dbReference type="OrthoDB" id="1250129at2"/>
<comment type="caution">
    <text evidence="1">The sequence shown here is derived from an EMBL/GenBank/DDBJ whole genome shotgun (WGS) entry which is preliminary data.</text>
</comment>
<dbReference type="EMBL" id="QDKG01000001">
    <property type="protein sequence ID" value="PVH26056.1"/>
    <property type="molecule type" value="Genomic_DNA"/>
</dbReference>
<sequence>MKNTLLLVAAVVFFASCNKTPQPNDEFRNLVDQMNFQTDTAAAFNSVLNTLDQQNVLFGDFYKYYHYTIQDSCDQVANAKYDDGEYLYREKSGEEQEFLYQITVRAIDDYHQRLAIDTALLPLVEEKIVLTPDLKRYINQHFDLQMYIPEESN</sequence>
<protein>
    <submittedName>
        <fullName evidence="1">Uncharacterized protein</fullName>
    </submittedName>
</protein>
<accession>A0A2T8HKT4</accession>